<dbReference type="PANTHER" id="PTHR37309:SF1">
    <property type="entry name" value="SLR0284 PROTEIN"/>
    <property type="match status" value="1"/>
</dbReference>
<feature type="transmembrane region" description="Helical" evidence="1">
    <location>
        <begin position="67"/>
        <end position="89"/>
    </location>
</feature>
<dbReference type="AlphaFoldDB" id="A0A1H7JIB1"/>
<keyword evidence="1" id="KW-1133">Transmembrane helix</keyword>
<proteinExistence type="predicted"/>
<name>A0A1H7JIB1_9NOCA</name>
<dbReference type="OrthoDB" id="9810847at2"/>
<feature type="transmembrane region" description="Helical" evidence="1">
    <location>
        <begin position="7"/>
        <end position="26"/>
    </location>
</feature>
<dbReference type="RefSeq" id="WP_027500704.1">
    <property type="nucleotide sequence ID" value="NZ_FOAW01000003.1"/>
</dbReference>
<dbReference type="InterPro" id="IPR007165">
    <property type="entry name" value="Phage_holin_4_2"/>
</dbReference>
<accession>A0A1H7JIB1</accession>
<evidence type="ECO:0000313" key="2">
    <source>
        <dbReference type="EMBL" id="SEK74369.1"/>
    </source>
</evidence>
<reference evidence="3" key="1">
    <citation type="submission" date="2016-10" db="EMBL/GenBank/DDBJ databases">
        <authorList>
            <person name="Varghese N."/>
            <person name="Submissions S."/>
        </authorList>
    </citation>
    <scope>NUCLEOTIDE SEQUENCE [LARGE SCALE GENOMIC DNA]</scope>
    <source>
        <strain evidence="3">DSM 44675</strain>
    </source>
</reference>
<dbReference type="Pfam" id="PF04020">
    <property type="entry name" value="Phage_holin_4_2"/>
    <property type="match status" value="1"/>
</dbReference>
<sequence length="128" mass="13766">MTFLIRLAINAIAIWLAASWVTGIDIATTSDGGTGNDILVVVFIAFVFTVVNAFIKPLVQLLSLPLLILTLGLFTLVINALMLLLTSWITETTDFGISVDGFWTAVWGALIISIVNFVLTAVVPSAKR</sequence>
<feature type="transmembrane region" description="Helical" evidence="1">
    <location>
        <begin position="101"/>
        <end position="123"/>
    </location>
</feature>
<keyword evidence="1" id="KW-0812">Transmembrane</keyword>
<dbReference type="Proteomes" id="UP000198677">
    <property type="component" value="Unassembled WGS sequence"/>
</dbReference>
<dbReference type="EMBL" id="FOAW01000003">
    <property type="protein sequence ID" value="SEK74369.1"/>
    <property type="molecule type" value="Genomic_DNA"/>
</dbReference>
<gene>
    <name evidence="2" type="ORF">SAMN05444583_103193</name>
</gene>
<protein>
    <submittedName>
        <fullName evidence="2">Putative membrane protein</fullName>
    </submittedName>
</protein>
<evidence type="ECO:0000256" key="1">
    <source>
        <dbReference type="SAM" id="Phobius"/>
    </source>
</evidence>
<keyword evidence="3" id="KW-1185">Reference proteome</keyword>
<keyword evidence="1" id="KW-0472">Membrane</keyword>
<evidence type="ECO:0000313" key="3">
    <source>
        <dbReference type="Proteomes" id="UP000198677"/>
    </source>
</evidence>
<dbReference type="PANTHER" id="PTHR37309">
    <property type="entry name" value="SLR0284 PROTEIN"/>
    <property type="match status" value="1"/>
</dbReference>
<feature type="transmembrane region" description="Helical" evidence="1">
    <location>
        <begin position="38"/>
        <end position="55"/>
    </location>
</feature>
<organism evidence="2 3">
    <name type="scientific">Rhodococcus maanshanensis</name>
    <dbReference type="NCBI Taxonomy" id="183556"/>
    <lineage>
        <taxon>Bacteria</taxon>
        <taxon>Bacillati</taxon>
        <taxon>Actinomycetota</taxon>
        <taxon>Actinomycetes</taxon>
        <taxon>Mycobacteriales</taxon>
        <taxon>Nocardiaceae</taxon>
        <taxon>Rhodococcus</taxon>
    </lineage>
</organism>